<evidence type="ECO:0000313" key="3">
    <source>
        <dbReference type="Proteomes" id="UP001152747"/>
    </source>
</evidence>
<dbReference type="AlphaFoldDB" id="A0A9P1I3R1"/>
<gene>
    <name evidence="2" type="ORF">CAMP_LOCUS843</name>
</gene>
<evidence type="ECO:0008006" key="4">
    <source>
        <dbReference type="Google" id="ProtNLM"/>
    </source>
</evidence>
<feature type="signal peptide" evidence="1">
    <location>
        <begin position="1"/>
        <end position="17"/>
    </location>
</feature>
<name>A0A9P1I3R1_9PELO</name>
<keyword evidence="1" id="KW-0732">Signal</keyword>
<protein>
    <recommendedName>
        <fullName evidence="4">DUF38 domain-containing protein</fullName>
    </recommendedName>
</protein>
<proteinExistence type="predicted"/>
<sequence>MLRILIPLLFSVEFGQSQKSDVIVSNDGSTSFPQEMIEFARQISTLFYKQSFRNHPEARNSSNELMSHFRKRFFGTICDKNVDRDEFIEYLNRQREYHDIDNEIDNQKVSFRIISTRPSLIFNIHFNVTHLMDVINDLMLKVDADLNSEGLWQIREVRIGGSCFDSEHFDRNFLYSHRATKVKTNRTVDEIIKYYEESITQIINDQYIISGLEGIVENDPMFTESYKLDDFWTFMKIFNERYTISNDTSCSFGKAQTVVTLKEEDHVIIRIRKVVKYLLTGTNDLWEFQLEVVKDKTAIRDWQLIRMYLRPMYSLPNRPIYELTNSTKKEFQRILTSVQTKTLKPELLKNVALFRTCSNLYTSDFEKLELNIFGDQKMSKTKKPEVLIKVLGSDKKYEPNIKFKLSVKVYSEKNEENKTDFLFFTEYNYKLDSYNIRSIVQACDQFGDPTVTN</sequence>
<organism evidence="2 3">
    <name type="scientific">Caenorhabditis angaria</name>
    <dbReference type="NCBI Taxonomy" id="860376"/>
    <lineage>
        <taxon>Eukaryota</taxon>
        <taxon>Metazoa</taxon>
        <taxon>Ecdysozoa</taxon>
        <taxon>Nematoda</taxon>
        <taxon>Chromadorea</taxon>
        <taxon>Rhabditida</taxon>
        <taxon>Rhabditina</taxon>
        <taxon>Rhabditomorpha</taxon>
        <taxon>Rhabditoidea</taxon>
        <taxon>Rhabditidae</taxon>
        <taxon>Peloderinae</taxon>
        <taxon>Caenorhabditis</taxon>
    </lineage>
</organism>
<evidence type="ECO:0000313" key="2">
    <source>
        <dbReference type="EMBL" id="CAI5438206.1"/>
    </source>
</evidence>
<keyword evidence="3" id="KW-1185">Reference proteome</keyword>
<evidence type="ECO:0000256" key="1">
    <source>
        <dbReference type="SAM" id="SignalP"/>
    </source>
</evidence>
<reference evidence="2" key="1">
    <citation type="submission" date="2022-11" db="EMBL/GenBank/DDBJ databases">
        <authorList>
            <person name="Kikuchi T."/>
        </authorList>
    </citation>
    <scope>NUCLEOTIDE SEQUENCE</scope>
    <source>
        <strain evidence="2">PS1010</strain>
    </source>
</reference>
<feature type="chain" id="PRO_5040474394" description="DUF38 domain-containing protein" evidence="1">
    <location>
        <begin position="18"/>
        <end position="453"/>
    </location>
</feature>
<dbReference type="Proteomes" id="UP001152747">
    <property type="component" value="Unassembled WGS sequence"/>
</dbReference>
<dbReference type="EMBL" id="CANHGI010000001">
    <property type="protein sequence ID" value="CAI5438206.1"/>
    <property type="molecule type" value="Genomic_DNA"/>
</dbReference>
<accession>A0A9P1I3R1</accession>
<comment type="caution">
    <text evidence="2">The sequence shown here is derived from an EMBL/GenBank/DDBJ whole genome shotgun (WGS) entry which is preliminary data.</text>
</comment>